<keyword evidence="1" id="KW-0812">Transmembrane</keyword>
<dbReference type="EMBL" id="SMAG01000004">
    <property type="protein sequence ID" value="TCS94285.1"/>
    <property type="molecule type" value="Genomic_DNA"/>
</dbReference>
<feature type="transmembrane region" description="Helical" evidence="1">
    <location>
        <begin position="43"/>
        <end position="62"/>
    </location>
</feature>
<organism evidence="2 3">
    <name type="scientific">Hazenella coriacea</name>
    <dbReference type="NCBI Taxonomy" id="1179467"/>
    <lineage>
        <taxon>Bacteria</taxon>
        <taxon>Bacillati</taxon>
        <taxon>Bacillota</taxon>
        <taxon>Bacilli</taxon>
        <taxon>Bacillales</taxon>
        <taxon>Thermoactinomycetaceae</taxon>
        <taxon>Hazenella</taxon>
    </lineage>
</organism>
<name>A0A4R3L5M8_9BACL</name>
<keyword evidence="3" id="KW-1185">Reference proteome</keyword>
<proteinExistence type="predicted"/>
<dbReference type="AlphaFoldDB" id="A0A4R3L5M8"/>
<dbReference type="GO" id="GO:0051301">
    <property type="term" value="P:cell division"/>
    <property type="evidence" value="ECO:0007669"/>
    <property type="project" value="UniProtKB-KW"/>
</dbReference>
<accession>A0A4R3L5M8</accession>
<gene>
    <name evidence="2" type="ORF">EDD58_104156</name>
</gene>
<dbReference type="RefSeq" id="WP_165875912.1">
    <property type="nucleotide sequence ID" value="NZ_SMAG01000004.1"/>
</dbReference>
<evidence type="ECO:0000256" key="1">
    <source>
        <dbReference type="SAM" id="Phobius"/>
    </source>
</evidence>
<reference evidence="2 3" key="1">
    <citation type="submission" date="2019-03" db="EMBL/GenBank/DDBJ databases">
        <title>Genomic Encyclopedia of Type Strains, Phase IV (KMG-IV): sequencing the most valuable type-strain genomes for metagenomic binning, comparative biology and taxonomic classification.</title>
        <authorList>
            <person name="Goeker M."/>
        </authorList>
    </citation>
    <scope>NUCLEOTIDE SEQUENCE [LARGE SCALE GENOMIC DNA]</scope>
    <source>
        <strain evidence="2 3">DSM 45707</strain>
    </source>
</reference>
<sequence length="126" mass="14813">MPVHHQADKILRFRQGASQANPVLEKKRTKKPKLHPSVRRRRLIWLVSMVVFVGWACIQMIIQQFQIWDQQEQLTLKQEELVVVQKETIGLKEAIQKLKSEDYLLELAHRLGYSKPGEQNYIIEGN</sequence>
<protein>
    <submittedName>
        <fullName evidence="2">Cell division protein FtsB</fullName>
    </submittedName>
</protein>
<dbReference type="InterPro" id="IPR007060">
    <property type="entry name" value="FtsL/DivIC"/>
</dbReference>
<keyword evidence="1" id="KW-1133">Transmembrane helix</keyword>
<dbReference type="Pfam" id="PF04977">
    <property type="entry name" value="DivIC"/>
    <property type="match status" value="1"/>
</dbReference>
<keyword evidence="2" id="KW-0131">Cell cycle</keyword>
<evidence type="ECO:0000313" key="2">
    <source>
        <dbReference type="EMBL" id="TCS94285.1"/>
    </source>
</evidence>
<dbReference type="Proteomes" id="UP000294937">
    <property type="component" value="Unassembled WGS sequence"/>
</dbReference>
<comment type="caution">
    <text evidence="2">The sequence shown here is derived from an EMBL/GenBank/DDBJ whole genome shotgun (WGS) entry which is preliminary data.</text>
</comment>
<evidence type="ECO:0000313" key="3">
    <source>
        <dbReference type="Proteomes" id="UP000294937"/>
    </source>
</evidence>
<keyword evidence="2" id="KW-0132">Cell division</keyword>
<keyword evidence="1" id="KW-0472">Membrane</keyword>